<dbReference type="FunFam" id="3.20.20.70:FF:000010">
    <property type="entry name" value="2-isopropylmalate synthase"/>
    <property type="match status" value="1"/>
</dbReference>
<feature type="region of interest" description="Regulatory domain" evidence="12">
    <location>
        <begin position="399"/>
        <end position="527"/>
    </location>
</feature>
<dbReference type="Gene3D" id="1.10.238.260">
    <property type="match status" value="1"/>
</dbReference>
<comment type="cofactor">
    <cofactor evidence="12">
        <name>Mn(2+)</name>
        <dbReference type="ChEBI" id="CHEBI:29035"/>
    </cofactor>
</comment>
<comment type="catalytic activity">
    <reaction evidence="12">
        <text>3-methyl-2-oxobutanoate + acetyl-CoA + H2O = (2S)-2-isopropylmalate + CoA + H(+)</text>
        <dbReference type="Rhea" id="RHEA:21524"/>
        <dbReference type="ChEBI" id="CHEBI:1178"/>
        <dbReference type="ChEBI" id="CHEBI:11851"/>
        <dbReference type="ChEBI" id="CHEBI:15377"/>
        <dbReference type="ChEBI" id="CHEBI:15378"/>
        <dbReference type="ChEBI" id="CHEBI:57287"/>
        <dbReference type="ChEBI" id="CHEBI:57288"/>
        <dbReference type="EC" id="2.3.3.13"/>
    </reaction>
</comment>
<protein>
    <recommendedName>
        <fullName evidence="4 12">2-isopropylmalate synthase</fullName>
        <ecNumber evidence="3 12">2.3.3.13</ecNumber>
    </recommendedName>
    <alternativeName>
        <fullName evidence="11 12">Alpha-IPM synthase</fullName>
    </alternativeName>
    <alternativeName>
        <fullName evidence="12">Alpha-isopropylmalate synthase</fullName>
    </alternativeName>
</protein>
<feature type="domain" description="Pyruvate carboxyltransferase" evidence="13">
    <location>
        <begin position="13"/>
        <end position="275"/>
    </location>
</feature>
<feature type="binding site" evidence="12">
    <location>
        <position position="22"/>
    </location>
    <ligand>
        <name>Mn(2+)</name>
        <dbReference type="ChEBI" id="CHEBI:29035"/>
    </ligand>
</feature>
<keyword evidence="12" id="KW-0963">Cytoplasm</keyword>
<dbReference type="EMBL" id="QPMH01000001">
    <property type="protein sequence ID" value="RDD63608.1"/>
    <property type="molecule type" value="Genomic_DNA"/>
</dbReference>
<dbReference type="NCBIfam" id="NF002087">
    <property type="entry name" value="PRK00915.1-4"/>
    <property type="match status" value="1"/>
</dbReference>
<dbReference type="InterPro" id="IPR013709">
    <property type="entry name" value="2-isopropylmalate_synth_dimer"/>
</dbReference>
<evidence type="ECO:0000256" key="11">
    <source>
        <dbReference type="ARBA" id="ARBA00029993"/>
    </source>
</evidence>
<keyword evidence="14" id="KW-0012">Acyltransferase</keyword>
<dbReference type="InterPro" id="IPR054691">
    <property type="entry name" value="LeuA/HCS_post-cat"/>
</dbReference>
<dbReference type="UniPathway" id="UPA00048">
    <property type="reaction ID" value="UER00070"/>
</dbReference>
<dbReference type="PANTHER" id="PTHR10277">
    <property type="entry name" value="HOMOCITRATE SYNTHASE-RELATED"/>
    <property type="match status" value="1"/>
</dbReference>
<evidence type="ECO:0000256" key="9">
    <source>
        <dbReference type="ARBA" id="ARBA00023211"/>
    </source>
</evidence>
<dbReference type="InterPro" id="IPR002034">
    <property type="entry name" value="AIPM/Hcit_synth_CS"/>
</dbReference>
<dbReference type="GO" id="GO:0009098">
    <property type="term" value="P:L-leucine biosynthetic process"/>
    <property type="evidence" value="ECO:0007669"/>
    <property type="project" value="UniProtKB-UniRule"/>
</dbReference>
<keyword evidence="5 12" id="KW-0432">Leucine biosynthesis</keyword>
<dbReference type="InterPro" id="IPR013785">
    <property type="entry name" value="Aldolase_TIM"/>
</dbReference>
<evidence type="ECO:0000259" key="13">
    <source>
        <dbReference type="PROSITE" id="PS50991"/>
    </source>
</evidence>
<gene>
    <name evidence="12" type="primary">leuA</name>
    <name evidence="14" type="ORF">DRB17_00015</name>
</gene>
<feature type="binding site" evidence="12">
    <location>
        <position position="246"/>
    </location>
    <ligand>
        <name>Mn(2+)</name>
        <dbReference type="ChEBI" id="CHEBI:29035"/>
    </ligand>
</feature>
<dbReference type="FunFam" id="1.10.238.260:FF:000001">
    <property type="entry name" value="2-isopropylmalate synthase"/>
    <property type="match status" value="1"/>
</dbReference>
<dbReference type="Pfam" id="PF22617">
    <property type="entry name" value="HCS_D2"/>
    <property type="match status" value="1"/>
</dbReference>
<name>A0A369TEB2_9PROT</name>
<dbReference type="PANTHER" id="PTHR10277:SF9">
    <property type="entry name" value="2-ISOPROPYLMALATE SYNTHASE 1, CHLOROPLASTIC-RELATED"/>
    <property type="match status" value="1"/>
</dbReference>
<dbReference type="Gene3D" id="3.20.20.70">
    <property type="entry name" value="Aldolase class I"/>
    <property type="match status" value="1"/>
</dbReference>
<dbReference type="NCBIfam" id="NF002086">
    <property type="entry name" value="PRK00915.1-3"/>
    <property type="match status" value="1"/>
</dbReference>
<comment type="caution">
    <text evidence="14">The sequence shown here is derived from an EMBL/GenBank/DDBJ whole genome shotgun (WGS) entry which is preliminary data.</text>
</comment>
<accession>A0A369TEB2</accession>
<evidence type="ECO:0000256" key="10">
    <source>
        <dbReference type="ARBA" id="ARBA00023304"/>
    </source>
</evidence>
<dbReference type="SUPFAM" id="SSF51569">
    <property type="entry name" value="Aldolase"/>
    <property type="match status" value="1"/>
</dbReference>
<proteinExistence type="inferred from homology"/>
<keyword evidence="9 12" id="KW-0464">Manganese</keyword>
<evidence type="ECO:0000256" key="1">
    <source>
        <dbReference type="ARBA" id="ARBA00004689"/>
    </source>
</evidence>
<sequence>MTENQSASQQNRVVIFDTTLRDGEQSPGCSMTPEEKLSVAKTLDEMGIDVIEGGFPISSTSDFEAVTQIAKHAKNAQICGLARARQSDIDRCWEAVKHARRPRIHTFLSTSPLHMKYKLQMEPDDVHQAVIDSVSYARDLTDNVEWSPEDGTRTEHDFLCRCVESAIKSGATTINIPDTVGYTVPEEFHDLIAMLRNRVPNIDKAILSVHCHNDLGLAVANSLAAVRAGARQVEVAVNGIGERAGNCAMEEVVMALKTRHDVMPYDCGVDTHYITRVSRQVAGITGFAVQPNKAIVGKNAFAHEAGIHQDGMLKNAQTYEIMTPESVGLTRSTLVMGRHSGKHAFKSKLQELGYELNDNELGDAFKRFKDLADHKKEVFDDDLIALIDDAVLRHNDHIKFVSLGIQCGTTGPQTADLELEIEGERKHTKTEGSGPVDATFAAIRELWPHEATLELYQVHAVTEGTDAQAEVTVRLAENDRTVNGQGADYDTLVASARAYINALNKLMVKREKTATSQEAAGPDVMSA</sequence>
<dbReference type="Gene3D" id="3.30.160.270">
    <property type="match status" value="1"/>
</dbReference>
<dbReference type="HAMAP" id="MF_01025">
    <property type="entry name" value="LeuA_type1"/>
    <property type="match status" value="1"/>
</dbReference>
<dbReference type="CDD" id="cd07940">
    <property type="entry name" value="DRE_TIM_IPMS"/>
    <property type="match status" value="1"/>
</dbReference>
<dbReference type="Proteomes" id="UP000253941">
    <property type="component" value="Unassembled WGS sequence"/>
</dbReference>
<evidence type="ECO:0000256" key="12">
    <source>
        <dbReference type="HAMAP-Rule" id="MF_01025"/>
    </source>
</evidence>
<dbReference type="InterPro" id="IPR000891">
    <property type="entry name" value="PYR_CT"/>
</dbReference>
<dbReference type="PROSITE" id="PS00815">
    <property type="entry name" value="AIPM_HOMOCIT_SYNTH_1"/>
    <property type="match status" value="1"/>
</dbReference>
<comment type="subunit">
    <text evidence="12">Homodimer.</text>
</comment>
<organism evidence="14 15">
    <name type="scientific">Ferruginivarius sediminum</name>
    <dbReference type="NCBI Taxonomy" id="2661937"/>
    <lineage>
        <taxon>Bacteria</taxon>
        <taxon>Pseudomonadati</taxon>
        <taxon>Pseudomonadota</taxon>
        <taxon>Alphaproteobacteria</taxon>
        <taxon>Rhodospirillales</taxon>
        <taxon>Rhodospirillaceae</taxon>
        <taxon>Ferruginivarius</taxon>
    </lineage>
</organism>
<comment type="similarity">
    <text evidence="2 12">Belongs to the alpha-IPM synthase/homocitrate synthase family. LeuA type 1 subfamily.</text>
</comment>
<feature type="binding site" evidence="12">
    <location>
        <position position="210"/>
    </location>
    <ligand>
        <name>Mn(2+)</name>
        <dbReference type="ChEBI" id="CHEBI:29035"/>
    </ligand>
</feature>
<dbReference type="GO" id="GO:0003852">
    <property type="term" value="F:2-isopropylmalate synthase activity"/>
    <property type="evidence" value="ECO:0007669"/>
    <property type="project" value="UniProtKB-UniRule"/>
</dbReference>
<evidence type="ECO:0000256" key="6">
    <source>
        <dbReference type="ARBA" id="ARBA00022605"/>
    </source>
</evidence>
<dbReference type="GO" id="GO:0003985">
    <property type="term" value="F:acetyl-CoA C-acetyltransferase activity"/>
    <property type="evidence" value="ECO:0007669"/>
    <property type="project" value="UniProtKB-UniRule"/>
</dbReference>
<dbReference type="InterPro" id="IPR005671">
    <property type="entry name" value="LeuA_bact_synth"/>
</dbReference>
<keyword evidence="6 12" id="KW-0028">Amino-acid biosynthesis</keyword>
<dbReference type="AlphaFoldDB" id="A0A369TEB2"/>
<keyword evidence="7 12" id="KW-0808">Transferase</keyword>
<comment type="pathway">
    <text evidence="1 12">Amino-acid biosynthesis; L-leucine biosynthesis; L-leucine from 3-methyl-2-oxobutanoate: step 1/4.</text>
</comment>
<dbReference type="Pfam" id="PF08502">
    <property type="entry name" value="LeuA_dimer"/>
    <property type="match status" value="1"/>
</dbReference>
<reference evidence="14 15" key="1">
    <citation type="submission" date="2018-07" db="EMBL/GenBank/DDBJ databases">
        <title>Venubactetium sediminum gen. nov., sp. nov., isolated from a marine solar saltern.</title>
        <authorList>
            <person name="Wang S."/>
        </authorList>
    </citation>
    <scope>NUCLEOTIDE SEQUENCE [LARGE SCALE GENOMIC DNA]</scope>
    <source>
        <strain evidence="14 15">WD2A32</strain>
    </source>
</reference>
<dbReference type="InterPro" id="IPR050073">
    <property type="entry name" value="2-IPM_HCS-like"/>
</dbReference>
<feature type="binding site" evidence="12">
    <location>
        <position position="212"/>
    </location>
    <ligand>
        <name>Mn(2+)</name>
        <dbReference type="ChEBI" id="CHEBI:29035"/>
    </ligand>
</feature>
<dbReference type="GO" id="GO:0030145">
    <property type="term" value="F:manganese ion binding"/>
    <property type="evidence" value="ECO:0007669"/>
    <property type="project" value="UniProtKB-UniRule"/>
</dbReference>
<evidence type="ECO:0000256" key="3">
    <source>
        <dbReference type="ARBA" id="ARBA00012973"/>
    </source>
</evidence>
<evidence type="ECO:0000256" key="8">
    <source>
        <dbReference type="ARBA" id="ARBA00022723"/>
    </source>
</evidence>
<keyword evidence="8 12" id="KW-0479">Metal-binding</keyword>
<dbReference type="Pfam" id="PF00682">
    <property type="entry name" value="HMGL-like"/>
    <property type="match status" value="1"/>
</dbReference>
<dbReference type="FunFam" id="3.30.160.270:FF:000003">
    <property type="entry name" value="2-isopropylmalate synthase"/>
    <property type="match status" value="1"/>
</dbReference>
<dbReference type="PROSITE" id="PS00816">
    <property type="entry name" value="AIPM_HOMOCIT_SYNTH_2"/>
    <property type="match status" value="1"/>
</dbReference>
<keyword evidence="15" id="KW-1185">Reference proteome</keyword>
<keyword evidence="10 12" id="KW-0100">Branched-chain amino acid biosynthesis</keyword>
<evidence type="ECO:0000313" key="14">
    <source>
        <dbReference type="EMBL" id="RDD63608.1"/>
    </source>
</evidence>
<dbReference type="PROSITE" id="PS50991">
    <property type="entry name" value="PYR_CT"/>
    <property type="match status" value="1"/>
</dbReference>
<evidence type="ECO:0000256" key="7">
    <source>
        <dbReference type="ARBA" id="ARBA00022679"/>
    </source>
</evidence>
<dbReference type="EC" id="2.3.3.13" evidence="3 12"/>
<comment type="function">
    <text evidence="12">Catalyzes the condensation of the acetyl group of acetyl-CoA with 3-methyl-2-oxobutanoate (2-ketoisovalerate) to form 3-carboxy-3-hydroxy-4-methylpentanoate (2-isopropylmalate).</text>
</comment>
<evidence type="ECO:0000313" key="15">
    <source>
        <dbReference type="Proteomes" id="UP000253941"/>
    </source>
</evidence>
<dbReference type="GO" id="GO:0005829">
    <property type="term" value="C:cytosol"/>
    <property type="evidence" value="ECO:0007669"/>
    <property type="project" value="TreeGrafter"/>
</dbReference>
<dbReference type="InterPro" id="IPR036230">
    <property type="entry name" value="LeuA_allosteric_dom_sf"/>
</dbReference>
<dbReference type="SUPFAM" id="SSF110921">
    <property type="entry name" value="2-isopropylmalate synthase LeuA, allosteric (dimerisation) domain"/>
    <property type="match status" value="1"/>
</dbReference>
<dbReference type="SMART" id="SM00917">
    <property type="entry name" value="LeuA_dimer"/>
    <property type="match status" value="1"/>
</dbReference>
<evidence type="ECO:0000256" key="2">
    <source>
        <dbReference type="ARBA" id="ARBA00009396"/>
    </source>
</evidence>
<evidence type="ECO:0000256" key="4">
    <source>
        <dbReference type="ARBA" id="ARBA00018198"/>
    </source>
</evidence>
<dbReference type="RefSeq" id="WP_114580121.1">
    <property type="nucleotide sequence ID" value="NZ_QPMH01000001.1"/>
</dbReference>
<dbReference type="NCBIfam" id="TIGR00973">
    <property type="entry name" value="leuA_bact"/>
    <property type="match status" value="1"/>
</dbReference>
<evidence type="ECO:0000256" key="5">
    <source>
        <dbReference type="ARBA" id="ARBA00022430"/>
    </source>
</evidence>